<dbReference type="KEGG" id="bgt:106068230"/>
<evidence type="ECO:0000313" key="10">
    <source>
        <dbReference type="Proteomes" id="UP000076420"/>
    </source>
</evidence>
<keyword evidence="4" id="KW-0238">DNA-binding</keyword>
<dbReference type="VEuPathDB" id="VectorBase:BGLAX_037684"/>
<name>A0A2C9JTZ1_BIOGL</name>
<evidence type="ECO:0000256" key="1">
    <source>
        <dbReference type="ARBA" id="ARBA00004123"/>
    </source>
</evidence>
<dbReference type="Gene3D" id="4.10.280.10">
    <property type="entry name" value="Helix-loop-helix DNA-binding domain"/>
    <property type="match status" value="1"/>
</dbReference>
<evidence type="ECO:0000256" key="3">
    <source>
        <dbReference type="ARBA" id="ARBA00023015"/>
    </source>
</evidence>
<dbReference type="VEuPathDB" id="VectorBase:BGLB008064"/>
<dbReference type="OrthoDB" id="6242697at2759"/>
<dbReference type="SUPFAM" id="SSF47459">
    <property type="entry name" value="HLH, helix-loop-helix DNA-binding domain"/>
    <property type="match status" value="1"/>
</dbReference>
<keyword evidence="5" id="KW-0804">Transcription</keyword>
<proteinExistence type="inferred from homology"/>
<feature type="region of interest" description="Disordered" evidence="7">
    <location>
        <begin position="16"/>
        <end position="48"/>
    </location>
</feature>
<dbReference type="GO" id="GO:0005634">
    <property type="term" value="C:nucleus"/>
    <property type="evidence" value="ECO:0007669"/>
    <property type="project" value="UniProtKB-SubCell"/>
</dbReference>
<dbReference type="GO" id="GO:0000978">
    <property type="term" value="F:RNA polymerase II cis-regulatory region sequence-specific DNA binding"/>
    <property type="evidence" value="ECO:0007669"/>
    <property type="project" value="TreeGrafter"/>
</dbReference>
<dbReference type="InterPro" id="IPR031867">
    <property type="entry name" value="MiT/TFE_N"/>
</dbReference>
<dbReference type="PANTHER" id="PTHR45776">
    <property type="entry name" value="MIP04163P"/>
    <property type="match status" value="1"/>
</dbReference>
<evidence type="ECO:0000313" key="9">
    <source>
        <dbReference type="EnsemblMetazoa" id="BGLB008064-PB"/>
    </source>
</evidence>
<dbReference type="InterPro" id="IPR036638">
    <property type="entry name" value="HLH_DNA-bd_sf"/>
</dbReference>
<organism evidence="9 10">
    <name type="scientific">Biomphalaria glabrata</name>
    <name type="common">Bloodfluke planorb</name>
    <name type="synonym">Freshwater snail</name>
    <dbReference type="NCBI Taxonomy" id="6526"/>
    <lineage>
        <taxon>Eukaryota</taxon>
        <taxon>Metazoa</taxon>
        <taxon>Spiralia</taxon>
        <taxon>Lophotrochozoa</taxon>
        <taxon>Mollusca</taxon>
        <taxon>Gastropoda</taxon>
        <taxon>Heterobranchia</taxon>
        <taxon>Euthyneura</taxon>
        <taxon>Panpulmonata</taxon>
        <taxon>Hygrophila</taxon>
        <taxon>Lymnaeoidea</taxon>
        <taxon>Planorbidae</taxon>
        <taxon>Biomphalaria</taxon>
    </lineage>
</organism>
<dbReference type="AlphaFoldDB" id="A0A2C9JTZ1"/>
<evidence type="ECO:0000256" key="5">
    <source>
        <dbReference type="ARBA" id="ARBA00023163"/>
    </source>
</evidence>
<gene>
    <name evidence="9" type="primary">106068230</name>
    <name evidence="12" type="synonym">LOC106068230</name>
</gene>
<dbReference type="InterPro" id="IPR011598">
    <property type="entry name" value="bHLH_dom"/>
</dbReference>
<evidence type="ECO:0000313" key="11">
    <source>
        <dbReference type="Proteomes" id="UP001165740"/>
    </source>
</evidence>
<evidence type="ECO:0000256" key="4">
    <source>
        <dbReference type="ARBA" id="ARBA00023125"/>
    </source>
</evidence>
<dbReference type="SMART" id="SM00353">
    <property type="entry name" value="HLH"/>
    <property type="match status" value="1"/>
</dbReference>
<protein>
    <submittedName>
        <fullName evidence="12">Microphthalmia-associated transcription factor-like isoform X1</fullName>
    </submittedName>
</protein>
<keyword evidence="3" id="KW-0805">Transcription regulation</keyword>
<keyword evidence="6" id="KW-0539">Nucleus</keyword>
<reference evidence="9" key="1">
    <citation type="submission" date="2020-05" db="UniProtKB">
        <authorList>
            <consortium name="EnsemblMetazoa"/>
        </authorList>
    </citation>
    <scope>IDENTIFICATION</scope>
    <source>
        <strain evidence="9">BB02</strain>
    </source>
</reference>
<evidence type="ECO:0000256" key="6">
    <source>
        <dbReference type="ARBA" id="ARBA00023242"/>
    </source>
</evidence>
<dbReference type="GO" id="GO:0000981">
    <property type="term" value="F:DNA-binding transcription factor activity, RNA polymerase II-specific"/>
    <property type="evidence" value="ECO:0007669"/>
    <property type="project" value="TreeGrafter"/>
</dbReference>
<feature type="compositionally biased region" description="Basic residues" evidence="7">
    <location>
        <begin position="171"/>
        <end position="183"/>
    </location>
</feature>
<reference evidence="12" key="2">
    <citation type="submission" date="2025-04" db="UniProtKB">
        <authorList>
            <consortium name="RefSeq"/>
        </authorList>
    </citation>
    <scope>IDENTIFICATION</scope>
</reference>
<dbReference type="PANTHER" id="PTHR45776:SF2">
    <property type="entry name" value="MIP04163P"/>
    <property type="match status" value="1"/>
</dbReference>
<dbReference type="Pfam" id="PF15951">
    <property type="entry name" value="MITF_TFEB_C_3_N"/>
    <property type="match status" value="1"/>
</dbReference>
<dbReference type="CDD" id="cd11397">
    <property type="entry name" value="bHLHzip_MITF_like"/>
    <property type="match status" value="1"/>
</dbReference>
<evidence type="ECO:0000259" key="8">
    <source>
        <dbReference type="PROSITE" id="PS50888"/>
    </source>
</evidence>
<keyword evidence="11" id="KW-1185">Reference proteome</keyword>
<feature type="region of interest" description="Disordered" evidence="7">
    <location>
        <begin position="165"/>
        <end position="184"/>
    </location>
</feature>
<evidence type="ECO:0000313" key="12">
    <source>
        <dbReference type="RefSeq" id="XP_013082988.1"/>
    </source>
</evidence>
<evidence type="ECO:0000256" key="2">
    <source>
        <dbReference type="ARBA" id="ARBA00008289"/>
    </source>
</evidence>
<dbReference type="STRING" id="6526.A0A2C9JTZ1"/>
<dbReference type="Proteomes" id="UP000076420">
    <property type="component" value="Unassembled WGS sequence"/>
</dbReference>
<dbReference type="Proteomes" id="UP001165740">
    <property type="component" value="Chromosome 4"/>
</dbReference>
<comment type="subcellular location">
    <subcellularLocation>
        <location evidence="1">Nucleus</location>
    </subcellularLocation>
</comment>
<evidence type="ECO:0000256" key="7">
    <source>
        <dbReference type="SAM" id="MobiDB-lite"/>
    </source>
</evidence>
<sequence>MVVTDSMLFPGIHIKEELTESDTDTQTDHSSCPSSPMTPPPKPQPQRHTILPMDTVILVAKSKDGSKNSLVFRSLLRHRRTPGRVEKIRIIKAPPVTEIKHSNLSTRTSLKQQLQRQQFLEQERREQQLSQSLNINSHMTGSAGINVPRVVEAAEVPSNVLQVKTQLQHPTKYHVRQSQKRQVQHFLSEHQGNHHPIQSLPANVCLTIPEQQQYHHIQASSSAPEPDLPSPLLGGSGGADFMPNTFDLLSDLQSVDPLEISSFLGDSDLIAIEPTLGGGSLPQNSLLQGFESVDTDTSNQSPASCPTTAYRHTEIAHGGISVQDELWRKERIKKDNHNMIERRRRFNINDRIKELGGLLPKTIDPDLRQNKGSILKASVDYIKCLQDEQRRYKMMMEDKKKTDLQYRKLLIKLQQMQTLMKDKGIENPLLSDGDFSSNVKTFLIPETAMATTTLTQQLQLPSQTTQALSPSLLDFNAYSSIDDMMDESSPVSGDPMLLSAPGSPECDDHLGFGHF</sequence>
<dbReference type="EnsemblMetazoa" id="BGLB008064-RB">
    <property type="protein sequence ID" value="BGLB008064-PB"/>
    <property type="gene ID" value="BGLB008064"/>
</dbReference>
<dbReference type="GeneID" id="106068230"/>
<dbReference type="GO" id="GO:0046983">
    <property type="term" value="F:protein dimerization activity"/>
    <property type="evidence" value="ECO:0007669"/>
    <property type="project" value="InterPro"/>
</dbReference>
<dbReference type="OMA" id="GIPMANT"/>
<comment type="similarity">
    <text evidence="2">Belongs to the MiT/TFE family.</text>
</comment>
<dbReference type="PROSITE" id="PS50888">
    <property type="entry name" value="BHLH"/>
    <property type="match status" value="1"/>
</dbReference>
<dbReference type="RefSeq" id="XP_013082988.1">
    <property type="nucleotide sequence ID" value="XM_013227534.2"/>
</dbReference>
<accession>A0A2C9JTZ1</accession>
<dbReference type="Pfam" id="PF00010">
    <property type="entry name" value="HLH"/>
    <property type="match status" value="1"/>
</dbReference>
<feature type="domain" description="BHLH" evidence="8">
    <location>
        <begin position="332"/>
        <end position="385"/>
    </location>
</feature>